<organism evidence="1 2">
    <name type="scientific">Derxia gummosa DSM 723</name>
    <dbReference type="NCBI Taxonomy" id="1121388"/>
    <lineage>
        <taxon>Bacteria</taxon>
        <taxon>Pseudomonadati</taxon>
        <taxon>Pseudomonadota</taxon>
        <taxon>Betaproteobacteria</taxon>
        <taxon>Burkholderiales</taxon>
        <taxon>Alcaligenaceae</taxon>
        <taxon>Derxia</taxon>
    </lineage>
</organism>
<dbReference type="RefSeq" id="WP_028311195.1">
    <property type="nucleotide sequence ID" value="NZ_AXWS01000008.1"/>
</dbReference>
<keyword evidence="1" id="KW-1185">Reference proteome</keyword>
<dbReference type="Proteomes" id="UP000675920">
    <property type="component" value="Unplaced"/>
</dbReference>
<proteinExistence type="predicted"/>
<dbReference type="AlphaFoldDB" id="A0A8B6X360"/>
<dbReference type="OrthoDB" id="9835601at2"/>
<name>A0A8B6X360_9BURK</name>
<protein>
    <submittedName>
        <fullName evidence="2">Uncharacterized protein</fullName>
    </submittedName>
</protein>
<evidence type="ECO:0000313" key="2">
    <source>
        <dbReference type="RefSeq" id="WP_028311195.1"/>
    </source>
</evidence>
<accession>A0A8B6X360</accession>
<evidence type="ECO:0000313" key="1">
    <source>
        <dbReference type="Proteomes" id="UP000675920"/>
    </source>
</evidence>
<reference evidence="2" key="1">
    <citation type="submission" date="2025-08" db="UniProtKB">
        <authorList>
            <consortium name="RefSeq"/>
        </authorList>
    </citation>
    <scope>IDENTIFICATION</scope>
</reference>
<sequence length="96" mass="10753">MAYSVEIRPPGAGPYSLLRLFDDYMDAHSEGMSQSTGSFVAGFQVRLVSPELAAHHFEMRTRYQALQPPPVGESKPVSTDVLFAHYRRNLVRRGSL</sequence>